<evidence type="ECO:0000313" key="1">
    <source>
        <dbReference type="EMBL" id="ADN13970.1"/>
    </source>
</evidence>
<sequence>MSRKIIGYLIITTLVGAITLCGQKANALTFNFTQQGWTQGGILSGSFSGEDLNNDNLIEKTEVTDFSFAWSGNSSVPSFKHDFSNLFNWEFSLSDYRLINGSSSRGTTFWSYDDKIKKGEIGIVAFVSTLSDTTVEPPNFSQVPEPLTILGTGTALLFGAVFKGKLSEK</sequence>
<dbReference type="EMBL" id="CP002198">
    <property type="protein sequence ID" value="ADN13970.1"/>
    <property type="molecule type" value="Genomic_DNA"/>
</dbReference>
<organism evidence="1 2">
    <name type="scientific">Gloeothece verrucosa (strain PCC 7822)</name>
    <name type="common">Cyanothece sp. (strain PCC 7822)</name>
    <dbReference type="NCBI Taxonomy" id="497965"/>
    <lineage>
        <taxon>Bacteria</taxon>
        <taxon>Bacillati</taxon>
        <taxon>Cyanobacteriota</taxon>
        <taxon>Cyanophyceae</taxon>
        <taxon>Oscillatoriophycideae</taxon>
        <taxon>Chroococcales</taxon>
        <taxon>Aphanothecaceae</taxon>
        <taxon>Gloeothece</taxon>
        <taxon>Gloeothece verrucosa</taxon>
    </lineage>
</organism>
<dbReference type="Proteomes" id="UP000008206">
    <property type="component" value="Chromosome"/>
</dbReference>
<dbReference type="OrthoDB" id="464760at2"/>
<dbReference type="HOGENOM" id="CLU_1452208_0_0_3"/>
<dbReference type="AlphaFoldDB" id="E0UBM6"/>
<name>E0UBM6_GLOV7</name>
<dbReference type="RefSeq" id="WP_013322076.1">
    <property type="nucleotide sequence ID" value="NC_014501.1"/>
</dbReference>
<protein>
    <submittedName>
        <fullName evidence="1">Uncharacterized protein</fullName>
    </submittedName>
</protein>
<reference evidence="2" key="1">
    <citation type="journal article" date="2011" name="MBio">
        <title>Novel metabolic attributes of the genus Cyanothece, comprising a group of unicellular nitrogen-fixing Cyanobacteria.</title>
        <authorList>
            <person name="Bandyopadhyay A."/>
            <person name="Elvitigala T."/>
            <person name="Welsh E."/>
            <person name="Stockel J."/>
            <person name="Liberton M."/>
            <person name="Min H."/>
            <person name="Sherman L.A."/>
            <person name="Pakrasi H.B."/>
        </authorList>
    </citation>
    <scope>NUCLEOTIDE SEQUENCE [LARGE SCALE GENOMIC DNA]</scope>
    <source>
        <strain evidence="2">PCC 7822</strain>
    </source>
</reference>
<keyword evidence="2" id="KW-1185">Reference proteome</keyword>
<dbReference type="NCBIfam" id="TIGR04155">
    <property type="entry name" value="cyano_PEP"/>
    <property type="match status" value="1"/>
</dbReference>
<dbReference type="InterPro" id="IPR026374">
    <property type="entry name" value="Cyano_PEP"/>
</dbReference>
<dbReference type="KEGG" id="cyj:Cyan7822_1988"/>
<dbReference type="eggNOG" id="ENOG5030QF1">
    <property type="taxonomic scope" value="Bacteria"/>
</dbReference>
<gene>
    <name evidence="1" type="ordered locus">Cyan7822_1988</name>
</gene>
<proteinExistence type="predicted"/>
<accession>E0UBM6</accession>
<evidence type="ECO:0000313" key="2">
    <source>
        <dbReference type="Proteomes" id="UP000008206"/>
    </source>
</evidence>